<accession>A0ABT4L5L9</accession>
<gene>
    <name evidence="2" type="ORF">O0955_04270</name>
</gene>
<proteinExistence type="predicted"/>
<dbReference type="Proteomes" id="UP001144347">
    <property type="component" value="Unassembled WGS sequence"/>
</dbReference>
<keyword evidence="1" id="KW-0732">Signal</keyword>
<dbReference type="SUPFAM" id="SSF50998">
    <property type="entry name" value="Quinoprotein alcohol dehydrogenase-like"/>
    <property type="match status" value="1"/>
</dbReference>
<feature type="chain" id="PRO_5045957572" evidence="1">
    <location>
        <begin position="21"/>
        <end position="647"/>
    </location>
</feature>
<dbReference type="SMART" id="SM00564">
    <property type="entry name" value="PQQ"/>
    <property type="match status" value="2"/>
</dbReference>
<dbReference type="PANTHER" id="PTHR34512:SF30">
    <property type="entry name" value="OUTER MEMBRANE PROTEIN ASSEMBLY FACTOR BAMB"/>
    <property type="match status" value="1"/>
</dbReference>
<reference evidence="2" key="1">
    <citation type="submission" date="2022-12" db="EMBL/GenBank/DDBJ databases">
        <title>Genome sequence of HCMS5-2.</title>
        <authorList>
            <person name="Woo H."/>
        </authorList>
    </citation>
    <scope>NUCLEOTIDE SEQUENCE</scope>
    <source>
        <strain evidence="2">HCMS5-2</strain>
    </source>
</reference>
<sequence length="647" mass="72523">MKKTLSVLLILSAACTSLFAQRQADYVSKFDTKIQSILLDNLTGNIIVKEKDKISAFNPDTKQVEWTINNDQIAKMGTMKTINKASELLNDADLLKVFQSPDQLNFIENTPFVQANVNSNDVIINTLTGKILFSSATTPYRVVLSQYVFSDDKFLFLATEGKEFKCVLFDPKTGTDKWATIVGTKESMLKSLGLSFGMNKLATKDQVVASQNAIYATINNKLFKLDKESGKIKWSAPEDVHRFYLSNDNKHVITMRNAGSIISSKRALNALDTESGTPIFKDDISTKYVSYIEDWGNKFLVAHSNGFNFFDYATGKKIWKKDAKGDDIKKVIPIGSDYLYIADNEMSLIDNEGKQKWKNFVEISDDKADPVYFLDKIDNNKVFYLTGTYGNMVDYTTGKKIWKGNIKFEPKLPLLYAYDENAKSFLVYNDEKLFKFDPNATEKPEAFAKIKVKNDKSLSSIGLFDWGVSLTGEYEVIGVNKDGSVKFQKVYKEPGEAGRRLLKAGGILGSTYFGAKSSLQQGLSEATYVSKDANGNIRQDYLFTESSKKALSDKAATNASVSGSIDATITSKMGSRFKALKQNNDFAFIFARGEADQSNYLVKVRKSDGTEVDKITIDNTKPLYEVDGVNDNLYYVYQNELRVFSKK</sequence>
<dbReference type="RefSeq" id="WP_269426280.1">
    <property type="nucleotide sequence ID" value="NZ_JAPWGM010000001.1"/>
</dbReference>
<dbReference type="InterPro" id="IPR018391">
    <property type="entry name" value="PQQ_b-propeller_rpt"/>
</dbReference>
<name>A0ABT4L5L9_9SPHI</name>
<keyword evidence="3" id="KW-1185">Reference proteome</keyword>
<evidence type="ECO:0000256" key="1">
    <source>
        <dbReference type="SAM" id="SignalP"/>
    </source>
</evidence>
<dbReference type="InterPro" id="IPR015943">
    <property type="entry name" value="WD40/YVTN_repeat-like_dom_sf"/>
</dbReference>
<protein>
    <submittedName>
        <fullName evidence="2">PQQ-binding-like beta-propeller repeat protein</fullName>
    </submittedName>
</protein>
<evidence type="ECO:0000313" key="2">
    <source>
        <dbReference type="EMBL" id="MCZ4243211.1"/>
    </source>
</evidence>
<dbReference type="PROSITE" id="PS51257">
    <property type="entry name" value="PROKAR_LIPOPROTEIN"/>
    <property type="match status" value="1"/>
</dbReference>
<comment type="caution">
    <text evidence="2">The sequence shown here is derived from an EMBL/GenBank/DDBJ whole genome shotgun (WGS) entry which is preliminary data.</text>
</comment>
<dbReference type="Gene3D" id="2.130.10.10">
    <property type="entry name" value="YVTN repeat-like/Quinoprotein amine dehydrogenase"/>
    <property type="match status" value="1"/>
</dbReference>
<dbReference type="PANTHER" id="PTHR34512">
    <property type="entry name" value="CELL SURFACE PROTEIN"/>
    <property type="match status" value="1"/>
</dbReference>
<dbReference type="EMBL" id="JAPWGM010000001">
    <property type="protein sequence ID" value="MCZ4243211.1"/>
    <property type="molecule type" value="Genomic_DNA"/>
</dbReference>
<organism evidence="2 3">
    <name type="scientific">Pedobacter punctiformis</name>
    <dbReference type="NCBI Taxonomy" id="3004097"/>
    <lineage>
        <taxon>Bacteria</taxon>
        <taxon>Pseudomonadati</taxon>
        <taxon>Bacteroidota</taxon>
        <taxon>Sphingobacteriia</taxon>
        <taxon>Sphingobacteriales</taxon>
        <taxon>Sphingobacteriaceae</taxon>
        <taxon>Pedobacter</taxon>
    </lineage>
</organism>
<dbReference type="InterPro" id="IPR011047">
    <property type="entry name" value="Quinoprotein_ADH-like_sf"/>
</dbReference>
<evidence type="ECO:0000313" key="3">
    <source>
        <dbReference type="Proteomes" id="UP001144347"/>
    </source>
</evidence>
<feature type="signal peptide" evidence="1">
    <location>
        <begin position="1"/>
        <end position="20"/>
    </location>
</feature>